<evidence type="ECO:0000313" key="3">
    <source>
        <dbReference type="EMBL" id="APW62123.1"/>
    </source>
</evidence>
<dbReference type="PRINTS" id="PR00950">
    <property type="entry name" value="TYPE3IMSPROT"/>
</dbReference>
<comment type="similarity">
    <text evidence="1">Belongs to the type III secretion exporter family.</text>
</comment>
<evidence type="ECO:0000256" key="2">
    <source>
        <dbReference type="SAM" id="Phobius"/>
    </source>
</evidence>
<dbReference type="OrthoDB" id="273937at2"/>
<name>A0A1U7CTB5_9BACT</name>
<proteinExistence type="inferred from homology"/>
<keyword evidence="4" id="KW-1185">Reference proteome</keyword>
<organism evidence="3 4">
    <name type="scientific">Paludisphaera borealis</name>
    <dbReference type="NCBI Taxonomy" id="1387353"/>
    <lineage>
        <taxon>Bacteria</taxon>
        <taxon>Pseudomonadati</taxon>
        <taxon>Planctomycetota</taxon>
        <taxon>Planctomycetia</taxon>
        <taxon>Isosphaerales</taxon>
        <taxon>Isosphaeraceae</taxon>
        <taxon>Paludisphaera</taxon>
    </lineage>
</organism>
<evidence type="ECO:0000313" key="4">
    <source>
        <dbReference type="Proteomes" id="UP000186309"/>
    </source>
</evidence>
<dbReference type="InterPro" id="IPR006135">
    <property type="entry name" value="T3SS_substrate_exporter"/>
</dbReference>
<dbReference type="Gene3D" id="3.40.1690.10">
    <property type="entry name" value="secretion proteins EscU"/>
    <property type="match status" value="1"/>
</dbReference>
<evidence type="ECO:0000256" key="1">
    <source>
        <dbReference type="ARBA" id="ARBA00010690"/>
    </source>
</evidence>
<protein>
    <submittedName>
        <fullName evidence="3">Yop proteins translocation protein U</fullName>
    </submittedName>
</protein>
<keyword evidence="2" id="KW-0812">Transmembrane</keyword>
<dbReference type="Proteomes" id="UP000186309">
    <property type="component" value="Chromosome"/>
</dbReference>
<keyword evidence="2" id="KW-0472">Membrane</keyword>
<dbReference type="RefSeq" id="WP_076347963.1">
    <property type="nucleotide sequence ID" value="NZ_CP019082.1"/>
</dbReference>
<sequence length="343" mass="36584">MSEDRTQPASKRRRLLAREEGQVVHSPELTAAVGWLTAVVVLGVWGQDLAGVLIELARAPLVQPLASSSDPVELAGRIRGDVLRVAAPLGMILGGFLVGAAGAHQAQVRGLWAPALIAPDVSRLWRIGRGGGLSGRFERSVWSIVKVVILASVAWWGIRSQWSALQGLSLLDFPTAAQSAMSVLLGPIRVLAVLMVVVGLVDYGLRFARFESMLRTTPDEQREDQKAVEGDPRVRASRRRLVQSWRDATPELLTGATLILHGDAGLTVVLSGGPPPRRIGVRAAAQGKAGNSLRRAASQARIPSCEAPQLALRLASQPNTASARSAIVDPLLLSQLRSVWPAS</sequence>
<feature type="transmembrane region" description="Helical" evidence="2">
    <location>
        <begin position="85"/>
        <end position="104"/>
    </location>
</feature>
<dbReference type="PANTHER" id="PTHR30531">
    <property type="entry name" value="FLAGELLAR BIOSYNTHETIC PROTEIN FLHB"/>
    <property type="match status" value="1"/>
</dbReference>
<gene>
    <name evidence="3" type="primary">yscU</name>
    <name evidence="3" type="ORF">BSF38_03655</name>
</gene>
<accession>A0A1U7CTB5</accession>
<feature type="transmembrane region" description="Helical" evidence="2">
    <location>
        <begin position="178"/>
        <end position="205"/>
    </location>
</feature>
<dbReference type="PANTHER" id="PTHR30531:SF12">
    <property type="entry name" value="FLAGELLAR BIOSYNTHETIC PROTEIN FLHB"/>
    <property type="match status" value="1"/>
</dbReference>
<dbReference type="AlphaFoldDB" id="A0A1U7CTB5"/>
<dbReference type="GO" id="GO:0005886">
    <property type="term" value="C:plasma membrane"/>
    <property type="evidence" value="ECO:0007669"/>
    <property type="project" value="TreeGrafter"/>
</dbReference>
<reference evidence="4" key="1">
    <citation type="submission" date="2016-12" db="EMBL/GenBank/DDBJ databases">
        <title>Comparative genomics of four Isosphaeraceae planctomycetes: a common pool of plasmids and glycoside hydrolase genes.</title>
        <authorList>
            <person name="Ivanova A."/>
        </authorList>
    </citation>
    <scope>NUCLEOTIDE SEQUENCE [LARGE SCALE GENOMIC DNA]</scope>
    <source>
        <strain evidence="4">PX4</strain>
    </source>
</reference>
<dbReference type="Pfam" id="PF01312">
    <property type="entry name" value="Bac_export_2"/>
    <property type="match status" value="1"/>
</dbReference>
<keyword evidence="2" id="KW-1133">Transmembrane helix</keyword>
<dbReference type="InterPro" id="IPR029025">
    <property type="entry name" value="T3SS_substrate_exporter_C"/>
</dbReference>
<dbReference type="KEGG" id="pbor:BSF38_03655"/>
<dbReference type="STRING" id="1387353.BSF38_03655"/>
<feature type="transmembrane region" description="Helical" evidence="2">
    <location>
        <begin position="140"/>
        <end position="158"/>
    </location>
</feature>
<dbReference type="EMBL" id="CP019082">
    <property type="protein sequence ID" value="APW62123.1"/>
    <property type="molecule type" value="Genomic_DNA"/>
</dbReference>
<dbReference type="GO" id="GO:0009306">
    <property type="term" value="P:protein secretion"/>
    <property type="evidence" value="ECO:0007669"/>
    <property type="project" value="InterPro"/>
</dbReference>